<dbReference type="SUPFAM" id="SSF143579">
    <property type="entry name" value="GK1464-like"/>
    <property type="match status" value="1"/>
</dbReference>
<feature type="domain" description="GK1464-like" evidence="1">
    <location>
        <begin position="4"/>
        <end position="100"/>
    </location>
</feature>
<name>A0A4V2NU36_9BACI</name>
<dbReference type="Proteomes" id="UP000293846">
    <property type="component" value="Unassembled WGS sequence"/>
</dbReference>
<organism evidence="2 3">
    <name type="scientific">Cytobacillus praedii</name>
    <dbReference type="NCBI Taxonomy" id="1742358"/>
    <lineage>
        <taxon>Bacteria</taxon>
        <taxon>Bacillati</taxon>
        <taxon>Bacillota</taxon>
        <taxon>Bacilli</taxon>
        <taxon>Bacillales</taxon>
        <taxon>Bacillaceae</taxon>
        <taxon>Cytobacillus</taxon>
    </lineage>
</organism>
<evidence type="ECO:0000259" key="1">
    <source>
        <dbReference type="Pfam" id="PF18681"/>
    </source>
</evidence>
<accession>A0A4V2NU36</accession>
<dbReference type="Pfam" id="PF18681">
    <property type="entry name" value="DUF5634"/>
    <property type="match status" value="1"/>
</dbReference>
<dbReference type="EMBL" id="SJTH01000027">
    <property type="protein sequence ID" value="TCJ02768.1"/>
    <property type="molecule type" value="Genomic_DNA"/>
</dbReference>
<protein>
    <recommendedName>
        <fullName evidence="1">GK1464-like domain-containing protein</fullName>
    </recommendedName>
</protein>
<dbReference type="InterPro" id="IPR040915">
    <property type="entry name" value="GK1464-like_dom"/>
</dbReference>
<evidence type="ECO:0000313" key="2">
    <source>
        <dbReference type="EMBL" id="TCJ02768.1"/>
    </source>
</evidence>
<gene>
    <name evidence="2" type="ORF">E0Y62_17890</name>
</gene>
<evidence type="ECO:0000313" key="3">
    <source>
        <dbReference type="Proteomes" id="UP000293846"/>
    </source>
</evidence>
<dbReference type="InterPro" id="IPR028990">
    <property type="entry name" value="GK1464-like"/>
</dbReference>
<keyword evidence="3" id="KW-1185">Reference proteome</keyword>
<proteinExistence type="predicted"/>
<comment type="caution">
    <text evidence="2">The sequence shown here is derived from an EMBL/GenBank/DDBJ whole genome shotgun (WGS) entry which is preliminary data.</text>
</comment>
<dbReference type="STRING" id="1742358.GCA_001439605_00040"/>
<reference evidence="2 3" key="1">
    <citation type="submission" date="2019-03" db="EMBL/GenBank/DDBJ databases">
        <authorList>
            <person name="Jensen L."/>
            <person name="Storgaard J."/>
            <person name="Sulaj E."/>
            <person name="Schramm A."/>
            <person name="Marshall I.P.G."/>
        </authorList>
    </citation>
    <scope>NUCLEOTIDE SEQUENCE [LARGE SCALE GENOMIC DNA]</scope>
    <source>
        <strain evidence="2 3">2017H2G3</strain>
    </source>
</reference>
<dbReference type="RefSeq" id="WP_057762410.1">
    <property type="nucleotide sequence ID" value="NZ_CP183326.1"/>
</dbReference>
<dbReference type="Gene3D" id="3.30.70.1480">
    <property type="entry name" value="GK1464-like"/>
    <property type="match status" value="1"/>
</dbReference>
<sequence length="100" mass="11702">MESLPREQLITNMQNSFQTYINQYGVDHIGIFEEEGQDDYYYLGYTVKKAGKTYHIHSPYRKDSHGDLSPIVNEWTIESDEPQKQDLKGYHSLDSALRDI</sequence>
<dbReference type="AlphaFoldDB" id="A0A4V2NU36"/>
<dbReference type="OrthoDB" id="2968163at2"/>